<organism evidence="4 5">
    <name type="scientific">Thauera aromatica K172</name>
    <dbReference type="NCBI Taxonomy" id="44139"/>
    <lineage>
        <taxon>Bacteria</taxon>
        <taxon>Pseudomonadati</taxon>
        <taxon>Pseudomonadota</taxon>
        <taxon>Betaproteobacteria</taxon>
        <taxon>Rhodocyclales</taxon>
        <taxon>Zoogloeaceae</taxon>
        <taxon>Thauera</taxon>
    </lineage>
</organism>
<feature type="transmembrane region" description="Helical" evidence="2">
    <location>
        <begin position="369"/>
        <end position="390"/>
    </location>
</feature>
<feature type="transmembrane region" description="Helical" evidence="2">
    <location>
        <begin position="402"/>
        <end position="421"/>
    </location>
</feature>
<keyword evidence="2" id="KW-0812">Transmembrane</keyword>
<feature type="transmembrane region" description="Helical" evidence="2">
    <location>
        <begin position="659"/>
        <end position="679"/>
    </location>
</feature>
<evidence type="ECO:0000256" key="2">
    <source>
        <dbReference type="SAM" id="Phobius"/>
    </source>
</evidence>
<feature type="transmembrane region" description="Helical" evidence="2">
    <location>
        <begin position="685"/>
        <end position="705"/>
    </location>
</feature>
<dbReference type="GO" id="GO:0022857">
    <property type="term" value="F:transmembrane transporter activity"/>
    <property type="evidence" value="ECO:0007669"/>
    <property type="project" value="UniProtKB-UniRule"/>
</dbReference>
<evidence type="ECO:0000259" key="3">
    <source>
        <dbReference type="Pfam" id="PF06808"/>
    </source>
</evidence>
<sequence length="873" mass="93523">MTRPDDRKQDSFELSDEELKKIVAEADTGGRRPTGLTARLLMLTALAWSLFQLWIASPLPFSLGVFVFNDTEARAIHLAFAVFLAFAAYPALKRSPRDYVPLQDWALAAAGAFCAAYLFLFYAELATRPGLPTDADMAAAVVGLLLLLEAARRALGLPMVILAVVFLIYIFFGPYMPEVISHRGASLSKGMSHMWLTTEGVFGVALGVSTSFIFLFVLFGALLETAGAGNYFIKSAISLLGHLRGGPAKAAVVASASTGLISGSSIANVVTTGTFTIPLMKRVGYAPKKAAAVEAAASVDGQIMPPVMGAAAFLMVEYVGIPYTEVIKHAFLPALISYIALFYIVHLEALKADIRGLPRRTIKPAGQRLLSFGFTVCGLVILAGAIHYSLGWIKTVTGDASSLVIALLMFATYIGLLWYAARLPELHMDDPDTPLTELPETGPVLKTGLYYLLPVIALIWNLMVEELSPALSAFWATMFMIFILITQRPIKAFFRGTGDLAVATRAGFDDLLSGLVTGARNMIGIGIATAAAGIIVGTVTLTGIGLVLTEFVETVSGGNLMLMLVLVAVICLILGMGLPTTANYIVVSTLMAPVVVEVGAQSGLLVPLIAVHLFVFYFGLMADVTPPVGLASYAAAGIARCDPIAAGVQAFFYSMRTAVLPFMFIFNTQLLLIGVGNLFQLALTIVTAAVANMMFAAATQGFFIARSRIHESALLLLVTFTLFRPGFWMDMLYPPYEEIPPTELSRLVEEAPRNASLRVWVEGLSLEGDDVSKGVLLPLGDKADSASARLARMGLTVMTLGDEVQVAAVRFGSQAEKLGLEQGFAVTAIELPSDERPAKEWMFIPAFALLALVWAMQKPRARRKQPVAPPPAV</sequence>
<feature type="domain" description="TRAP C4-dicarboxylate transport system permease DctM subunit" evidence="3">
    <location>
        <begin position="401"/>
        <end position="675"/>
    </location>
</feature>
<keyword evidence="1" id="KW-0997">Cell inner membrane</keyword>
<dbReference type="GO" id="GO:0005886">
    <property type="term" value="C:plasma membrane"/>
    <property type="evidence" value="ECO:0007669"/>
    <property type="project" value="UniProtKB-SubCell"/>
</dbReference>
<keyword evidence="1" id="KW-0813">Transport</keyword>
<evidence type="ECO:0000313" key="4">
    <source>
        <dbReference type="EMBL" id="AVR89834.1"/>
    </source>
</evidence>
<comment type="subcellular location">
    <subcellularLocation>
        <location evidence="1">Cell inner membrane</location>
        <topology evidence="1">Multi-pass membrane protein</topology>
    </subcellularLocation>
</comment>
<dbReference type="Pfam" id="PF11874">
    <property type="entry name" value="DUF3394"/>
    <property type="match status" value="1"/>
</dbReference>
<feature type="transmembrane region" description="Helical" evidence="2">
    <location>
        <begin position="201"/>
        <end position="223"/>
    </location>
</feature>
<dbReference type="OrthoDB" id="9759894at2"/>
<dbReference type="RefSeq" id="WP_107221887.1">
    <property type="nucleotide sequence ID" value="NZ_CP028339.1"/>
</dbReference>
<feature type="transmembrane region" description="Helical" evidence="2">
    <location>
        <begin position="841"/>
        <end position="857"/>
    </location>
</feature>
<feature type="transmembrane region" description="Helical" evidence="2">
    <location>
        <begin position="598"/>
        <end position="618"/>
    </location>
</feature>
<feature type="transmembrane region" description="Helical" evidence="2">
    <location>
        <begin position="712"/>
        <end position="729"/>
    </location>
</feature>
<feature type="transmembrane region" description="Helical" evidence="2">
    <location>
        <begin position="307"/>
        <end position="324"/>
    </location>
</feature>
<feature type="transmembrane region" description="Helical" evidence="2">
    <location>
        <begin position="330"/>
        <end position="349"/>
    </location>
</feature>
<dbReference type="Proteomes" id="UP000241885">
    <property type="component" value="Chromosome"/>
</dbReference>
<evidence type="ECO:0000256" key="1">
    <source>
        <dbReference type="RuleBase" id="RU369079"/>
    </source>
</evidence>
<dbReference type="PANTHER" id="PTHR43849:SF2">
    <property type="entry name" value="BLL3936 PROTEIN"/>
    <property type="match status" value="1"/>
</dbReference>
<keyword evidence="2" id="KW-1133">Transmembrane helix</keyword>
<dbReference type="EMBL" id="CP028339">
    <property type="protein sequence ID" value="AVR89834.1"/>
    <property type="molecule type" value="Genomic_DNA"/>
</dbReference>
<feature type="domain" description="TRAP C4-dicarboxylate transport system permease DctM subunit" evidence="3">
    <location>
        <begin position="143"/>
        <end position="385"/>
    </location>
</feature>
<dbReference type="NCBIfam" id="TIGR02123">
    <property type="entry name" value="TRAP_fused"/>
    <property type="match status" value="1"/>
</dbReference>
<name>A0A2R4BRK3_THAAR</name>
<feature type="transmembrane region" description="Helical" evidence="2">
    <location>
        <begin position="448"/>
        <end position="464"/>
    </location>
</feature>
<feature type="transmembrane region" description="Helical" evidence="2">
    <location>
        <begin position="104"/>
        <end position="123"/>
    </location>
</feature>
<feature type="transmembrane region" description="Helical" evidence="2">
    <location>
        <begin position="470"/>
        <end position="486"/>
    </location>
</feature>
<keyword evidence="2" id="KW-0472">Membrane</keyword>
<dbReference type="InterPro" id="IPR010656">
    <property type="entry name" value="DctM"/>
</dbReference>
<protein>
    <submittedName>
        <fullName evidence="4">TRAP-type uncharacterized transport system, fused permease component</fullName>
    </submittedName>
</protein>
<dbReference type="InterPro" id="IPR011853">
    <property type="entry name" value="TRAP_DctM-Dct_fused"/>
</dbReference>
<dbReference type="KEGG" id="tak:Tharo_2953"/>
<dbReference type="AlphaFoldDB" id="A0A2R4BRK3"/>
<comment type="function">
    <text evidence="1">Part of the tripartite ATP-independent periplasmic (TRAP) transport system.</text>
</comment>
<dbReference type="InterPro" id="IPR021814">
    <property type="entry name" value="DUF3394"/>
</dbReference>
<feature type="transmembrane region" description="Helical" evidence="2">
    <location>
        <begin position="560"/>
        <end position="586"/>
    </location>
</feature>
<feature type="transmembrane region" description="Helical" evidence="2">
    <location>
        <begin position="75"/>
        <end position="92"/>
    </location>
</feature>
<feature type="transmembrane region" description="Helical" evidence="2">
    <location>
        <begin position="523"/>
        <end position="548"/>
    </location>
</feature>
<feature type="transmembrane region" description="Helical" evidence="2">
    <location>
        <begin position="155"/>
        <end position="172"/>
    </location>
</feature>
<feature type="transmembrane region" description="Helical" evidence="2">
    <location>
        <begin position="36"/>
        <end position="55"/>
    </location>
</feature>
<gene>
    <name evidence="4" type="ORF">Tharo_2953</name>
</gene>
<accession>A0A2R4BRK3</accession>
<keyword evidence="1" id="KW-1003">Cell membrane</keyword>
<proteinExistence type="predicted"/>
<dbReference type="PANTHER" id="PTHR43849">
    <property type="entry name" value="BLL3936 PROTEIN"/>
    <property type="match status" value="1"/>
</dbReference>
<reference evidence="4 5" key="1">
    <citation type="submission" date="2018-03" db="EMBL/GenBank/DDBJ databases">
        <title>Complete genome sequence of Thauera aromatica, a model organism for studying aromatic compound degradation under denitrifying conditions.</title>
        <authorList>
            <person name="Lo H.-Y."/>
            <person name="Goris T."/>
            <person name="Boll M."/>
            <person name="Mueller J.A."/>
        </authorList>
    </citation>
    <scope>NUCLEOTIDE SEQUENCE [LARGE SCALE GENOMIC DNA]</scope>
    <source>
        <strain evidence="4 5">K172</strain>
    </source>
</reference>
<keyword evidence="5" id="KW-1185">Reference proteome</keyword>
<evidence type="ECO:0000313" key="5">
    <source>
        <dbReference type="Proteomes" id="UP000241885"/>
    </source>
</evidence>
<dbReference type="Pfam" id="PF06808">
    <property type="entry name" value="DctM"/>
    <property type="match status" value="2"/>
</dbReference>